<gene>
    <name evidence="2" type="ordered locus">GDI2036</name>
</gene>
<evidence type="ECO:0000313" key="3">
    <source>
        <dbReference type="Proteomes" id="UP000001176"/>
    </source>
</evidence>
<evidence type="ECO:0000313" key="2">
    <source>
        <dbReference type="EMBL" id="CAP55979.1"/>
    </source>
</evidence>
<protein>
    <submittedName>
        <fullName evidence="2">Putative membrane protein</fullName>
    </submittedName>
</protein>
<dbReference type="AlphaFoldDB" id="A9HK03"/>
<accession>A9HK03</accession>
<proteinExistence type="predicted"/>
<dbReference type="EMBL" id="AM889285">
    <property type="protein sequence ID" value="CAP55979.1"/>
    <property type="molecule type" value="Genomic_DNA"/>
</dbReference>
<dbReference type="Proteomes" id="UP000001176">
    <property type="component" value="Chromosome"/>
</dbReference>
<dbReference type="KEGG" id="gdi:GDI2036"/>
<organism evidence="2 3">
    <name type="scientific">Gluconacetobacter diazotrophicus (strain ATCC 49037 / DSM 5601 / CCUG 37298 / CIP 103539 / LMG 7603 / PAl5)</name>
    <dbReference type="NCBI Taxonomy" id="272568"/>
    <lineage>
        <taxon>Bacteria</taxon>
        <taxon>Pseudomonadati</taxon>
        <taxon>Pseudomonadota</taxon>
        <taxon>Alphaproteobacteria</taxon>
        <taxon>Acetobacterales</taxon>
        <taxon>Acetobacteraceae</taxon>
        <taxon>Gluconacetobacter</taxon>
    </lineage>
</organism>
<keyword evidence="3" id="KW-1185">Reference proteome</keyword>
<keyword evidence="1" id="KW-0812">Transmembrane</keyword>
<keyword evidence="1" id="KW-0472">Membrane</keyword>
<reference evidence="2 3" key="1">
    <citation type="journal article" date="2009" name="BMC Genomics">
        <title>Complete genome sequence of the sugarcane nitrogen-fixing endophyte Gluconacetobacter diazotrophicus Pal5.</title>
        <authorList>
            <person name="Bertalan M."/>
            <person name="Albano R."/>
            <person name="Padua V."/>
            <person name="Rouws L."/>
            <person name="Rojas C."/>
            <person name="Hemerly A."/>
            <person name="Teixeira K."/>
            <person name="Schwab S."/>
            <person name="Araujo J."/>
            <person name="Oliveira A."/>
            <person name="Franca L."/>
            <person name="Magalhaes V."/>
            <person name="Alqueres S."/>
            <person name="Cardoso A."/>
            <person name="Almeida W."/>
            <person name="Loureiro M.M."/>
            <person name="Nogueira E."/>
            <person name="Cidade D."/>
            <person name="Oliveira D."/>
            <person name="Simao T."/>
            <person name="Macedo J."/>
            <person name="Valadao A."/>
            <person name="Dreschsel M."/>
            <person name="Freitas F."/>
            <person name="Vidal M."/>
            <person name="Guedes H."/>
            <person name="Rodrigues E."/>
            <person name="Meneses C."/>
            <person name="Brioso P."/>
            <person name="Pozzer L."/>
            <person name="Figueiredo D."/>
            <person name="Montano H."/>
            <person name="Junior J."/>
            <person name="Filho G."/>
            <person name="Flores V."/>
            <person name="Ferreira B."/>
            <person name="Branco A."/>
            <person name="Gonzalez P."/>
            <person name="Guillobel H."/>
            <person name="Lemos M."/>
            <person name="Seibel L."/>
            <person name="Macedo J."/>
            <person name="Alves-Ferreira M."/>
            <person name="Sachetto-Martins G."/>
            <person name="Coelho A."/>
            <person name="Santos E."/>
            <person name="Amaral G."/>
            <person name="Neves A."/>
            <person name="Pacheco A.B."/>
            <person name="Carvalho D."/>
            <person name="Lery L."/>
            <person name="Bisch P."/>
            <person name="Rossle S.C."/>
            <person name="Urmenyi T."/>
            <person name="Kruger W.V."/>
            <person name="Martins O."/>
            <person name="Baldani J.I."/>
            <person name="Ferreira P.C."/>
        </authorList>
    </citation>
    <scope>NUCLEOTIDE SEQUENCE [LARGE SCALE GENOMIC DNA]</scope>
    <source>
        <strain evidence="3">ATCC 49037 / DSM 5601 / CCUG 37298 / CIP 103539 / LMG 7603 / PAl5</strain>
    </source>
</reference>
<feature type="transmembrane region" description="Helical" evidence="1">
    <location>
        <begin position="24"/>
        <end position="43"/>
    </location>
</feature>
<name>A9HK03_GLUDA</name>
<evidence type="ECO:0000256" key="1">
    <source>
        <dbReference type="SAM" id="Phobius"/>
    </source>
</evidence>
<keyword evidence="1" id="KW-1133">Transmembrane helix</keyword>
<sequence>MTYQQFAYYEGPEGAAKRSVYDALTLYLNFINLFQFLLQFMGVRSNQDN</sequence>